<reference evidence="2" key="1">
    <citation type="submission" date="2021-06" db="EMBL/GenBank/DDBJ databases">
        <authorList>
            <person name="Hodson N. C."/>
            <person name="Mongue J. A."/>
            <person name="Jaron S. K."/>
        </authorList>
    </citation>
    <scope>NUCLEOTIDE SEQUENCE</scope>
</reference>
<organism evidence="2 3">
    <name type="scientific">Allacma fusca</name>
    <dbReference type="NCBI Taxonomy" id="39272"/>
    <lineage>
        <taxon>Eukaryota</taxon>
        <taxon>Metazoa</taxon>
        <taxon>Ecdysozoa</taxon>
        <taxon>Arthropoda</taxon>
        <taxon>Hexapoda</taxon>
        <taxon>Collembola</taxon>
        <taxon>Symphypleona</taxon>
        <taxon>Sminthuridae</taxon>
        <taxon>Allacma</taxon>
    </lineage>
</organism>
<evidence type="ECO:0000313" key="2">
    <source>
        <dbReference type="EMBL" id="CAG7722287.1"/>
    </source>
</evidence>
<keyword evidence="3" id="KW-1185">Reference proteome</keyword>
<gene>
    <name evidence="2" type="ORF">AFUS01_LOCUS11437</name>
</gene>
<accession>A0A8J2JKV0</accession>
<evidence type="ECO:0000256" key="1">
    <source>
        <dbReference type="SAM" id="MobiDB-lite"/>
    </source>
</evidence>
<feature type="compositionally biased region" description="Basic and acidic residues" evidence="1">
    <location>
        <begin position="9"/>
        <end position="20"/>
    </location>
</feature>
<dbReference type="AlphaFoldDB" id="A0A8J2JKV0"/>
<protein>
    <submittedName>
        <fullName evidence="2">Uncharacterized protein</fullName>
    </submittedName>
</protein>
<dbReference type="Proteomes" id="UP000708208">
    <property type="component" value="Unassembled WGS sequence"/>
</dbReference>
<proteinExistence type="predicted"/>
<comment type="caution">
    <text evidence="2">The sequence shown here is derived from an EMBL/GenBank/DDBJ whole genome shotgun (WGS) entry which is preliminary data.</text>
</comment>
<evidence type="ECO:0000313" key="3">
    <source>
        <dbReference type="Proteomes" id="UP000708208"/>
    </source>
</evidence>
<feature type="region of interest" description="Disordered" evidence="1">
    <location>
        <begin position="1"/>
        <end position="20"/>
    </location>
</feature>
<dbReference type="EMBL" id="CAJVCH010087980">
    <property type="protein sequence ID" value="CAG7722287.1"/>
    <property type="molecule type" value="Genomic_DNA"/>
</dbReference>
<name>A0A8J2JKV0_9HEXA</name>
<sequence>MATTSRVNSVKDFKSEQAKSEIKREEARILQLLRKTQKDSGINKLSSKKLREKARSAAFYAHLHRMTRPSVFQKPSEPAPVTESGTGVLCVSPDLSSSIRVDCTTITEIVLDARIHIKTQDVGGMKVVWLQVREAVIGMCMSLRLMCPGTLKKPLYCISLCLGEAKAKQVSDSFVFFLRENCVKDLFSFTPRHSNESLSLEVYCLVSYSVTLQPLLVFTTFSSAILTCISRTLHDTTFTLGMLMKCNILRLIL</sequence>